<comment type="catalytic activity">
    <reaction evidence="7 8">
        <text>heme b + 2 H(+) = protoporphyrin IX + Fe(2+)</text>
        <dbReference type="Rhea" id="RHEA:22584"/>
        <dbReference type="ChEBI" id="CHEBI:15378"/>
        <dbReference type="ChEBI" id="CHEBI:29033"/>
        <dbReference type="ChEBI" id="CHEBI:57306"/>
        <dbReference type="ChEBI" id="CHEBI:60344"/>
        <dbReference type="EC" id="4.98.1.1"/>
    </reaction>
</comment>
<dbReference type="GO" id="GO:0004325">
    <property type="term" value="F:ferrochelatase activity"/>
    <property type="evidence" value="ECO:0007669"/>
    <property type="project" value="UniProtKB-UniRule"/>
</dbReference>
<dbReference type="SUPFAM" id="SSF53800">
    <property type="entry name" value="Chelatase"/>
    <property type="match status" value="1"/>
</dbReference>
<evidence type="ECO:0000313" key="9">
    <source>
        <dbReference type="EMBL" id="HFC47059.1"/>
    </source>
</evidence>
<gene>
    <name evidence="7 9" type="primary">hemH</name>
    <name evidence="9" type="ORF">ENJ63_04175</name>
</gene>
<comment type="subcellular location">
    <subcellularLocation>
        <location evidence="7 8">Cytoplasm</location>
    </subcellularLocation>
</comment>
<evidence type="ECO:0000256" key="2">
    <source>
        <dbReference type="ARBA" id="ARBA00023004"/>
    </source>
</evidence>
<feature type="binding site" evidence="7">
    <location>
        <position position="195"/>
    </location>
    <ligand>
        <name>Fe(2+)</name>
        <dbReference type="ChEBI" id="CHEBI:29033"/>
    </ligand>
</feature>
<dbReference type="CDD" id="cd03411">
    <property type="entry name" value="Ferrochelatase_N"/>
    <property type="match status" value="1"/>
</dbReference>
<dbReference type="Gene3D" id="3.40.50.1400">
    <property type="match status" value="2"/>
</dbReference>
<dbReference type="EMBL" id="DRND01000332">
    <property type="protein sequence ID" value="HFC47059.1"/>
    <property type="molecule type" value="Genomic_DNA"/>
</dbReference>
<keyword evidence="7" id="KW-0479">Metal-binding</keyword>
<comment type="caution">
    <text evidence="9">The sequence shown here is derived from an EMBL/GenBank/DDBJ whole genome shotgun (WGS) entry which is preliminary data.</text>
</comment>
<dbReference type="UniPathway" id="UPA00252">
    <property type="reaction ID" value="UER00325"/>
</dbReference>
<dbReference type="PANTHER" id="PTHR11108:SF1">
    <property type="entry name" value="FERROCHELATASE, MITOCHONDRIAL"/>
    <property type="match status" value="1"/>
</dbReference>
<dbReference type="EC" id="4.98.1.1" evidence="7 8"/>
<reference evidence="9" key="1">
    <citation type="journal article" date="2020" name="mSystems">
        <title>Genome- and Community-Level Interaction Insights into Carbon Utilization and Element Cycling Functions of Hydrothermarchaeota in Hydrothermal Sediment.</title>
        <authorList>
            <person name="Zhou Z."/>
            <person name="Liu Y."/>
            <person name="Xu W."/>
            <person name="Pan J."/>
            <person name="Luo Z.H."/>
            <person name="Li M."/>
        </authorList>
    </citation>
    <scope>NUCLEOTIDE SEQUENCE [LARGE SCALE GENOMIC DNA]</scope>
    <source>
        <strain evidence="9">HyVt-503</strain>
    </source>
</reference>
<organism evidence="9">
    <name type="scientific">Dissulfuribacter thermophilus</name>
    <dbReference type="NCBI Taxonomy" id="1156395"/>
    <lineage>
        <taxon>Bacteria</taxon>
        <taxon>Pseudomonadati</taxon>
        <taxon>Thermodesulfobacteriota</taxon>
        <taxon>Dissulfuribacteria</taxon>
        <taxon>Dissulfuribacterales</taxon>
        <taxon>Dissulfuribacteraceae</taxon>
        <taxon>Dissulfuribacter</taxon>
    </lineage>
</organism>
<dbReference type="InterPro" id="IPR001015">
    <property type="entry name" value="Ferrochelatase"/>
</dbReference>
<dbReference type="GO" id="GO:0046872">
    <property type="term" value="F:metal ion binding"/>
    <property type="evidence" value="ECO:0007669"/>
    <property type="project" value="UniProtKB-KW"/>
</dbReference>
<evidence type="ECO:0000256" key="8">
    <source>
        <dbReference type="RuleBase" id="RU000607"/>
    </source>
</evidence>
<dbReference type="GO" id="GO:0005737">
    <property type="term" value="C:cytoplasm"/>
    <property type="evidence" value="ECO:0007669"/>
    <property type="project" value="UniProtKB-SubCell"/>
</dbReference>
<dbReference type="GO" id="GO:0006783">
    <property type="term" value="P:heme biosynthetic process"/>
    <property type="evidence" value="ECO:0007669"/>
    <property type="project" value="UniProtKB-UniRule"/>
</dbReference>
<evidence type="ECO:0000256" key="3">
    <source>
        <dbReference type="ARBA" id="ARBA00023133"/>
    </source>
</evidence>
<dbReference type="Proteomes" id="UP000885797">
    <property type="component" value="Unassembled WGS sequence"/>
</dbReference>
<dbReference type="InterPro" id="IPR033659">
    <property type="entry name" value="Ferrochelatase_N"/>
</dbReference>
<evidence type="ECO:0000256" key="5">
    <source>
        <dbReference type="ARBA" id="ARBA00023244"/>
    </source>
</evidence>
<accession>A0A7V2SZD4</accession>
<dbReference type="InterPro" id="IPR019772">
    <property type="entry name" value="Ferrochelatase_AS"/>
</dbReference>
<comment type="similarity">
    <text evidence="1 7 8">Belongs to the ferrochelatase family.</text>
</comment>
<feature type="binding site" evidence="7">
    <location>
        <position position="273"/>
    </location>
    <ligand>
        <name>Fe(2+)</name>
        <dbReference type="ChEBI" id="CHEBI:29033"/>
    </ligand>
</feature>
<keyword evidence="4 7" id="KW-0456">Lyase</keyword>
<keyword evidence="3 7" id="KW-0350">Heme biosynthesis</keyword>
<dbReference type="HAMAP" id="MF_00323">
    <property type="entry name" value="Ferrochelatase"/>
    <property type="match status" value="1"/>
</dbReference>
<dbReference type="Pfam" id="PF00762">
    <property type="entry name" value="Ferrochelatase"/>
    <property type="match status" value="1"/>
</dbReference>
<keyword evidence="2 7" id="KW-0408">Iron</keyword>
<keyword evidence="5 7" id="KW-0627">Porphyrin biosynthesis</keyword>
<protein>
    <recommendedName>
        <fullName evidence="7 8">Ferrochelatase</fullName>
        <ecNumber evidence="7 8">4.98.1.1</ecNumber>
    </recommendedName>
    <alternativeName>
        <fullName evidence="7">Heme synthase</fullName>
    </alternativeName>
    <alternativeName>
        <fullName evidence="7">Protoheme ferro-lyase</fullName>
    </alternativeName>
</protein>
<dbReference type="InterPro" id="IPR033644">
    <property type="entry name" value="Ferrochelatase_C"/>
</dbReference>
<dbReference type="CDD" id="cd00419">
    <property type="entry name" value="Ferrochelatase_C"/>
    <property type="match status" value="1"/>
</dbReference>
<keyword evidence="7 8" id="KW-0963">Cytoplasm</keyword>
<evidence type="ECO:0000256" key="6">
    <source>
        <dbReference type="ARBA" id="ARBA00024536"/>
    </source>
</evidence>
<dbReference type="NCBIfam" id="TIGR00109">
    <property type="entry name" value="hemH"/>
    <property type="match status" value="1"/>
</dbReference>
<proteinExistence type="inferred from homology"/>
<dbReference type="PROSITE" id="PS00534">
    <property type="entry name" value="FERROCHELATASE"/>
    <property type="match status" value="1"/>
</dbReference>
<evidence type="ECO:0000256" key="4">
    <source>
        <dbReference type="ARBA" id="ARBA00023239"/>
    </source>
</evidence>
<comment type="pathway">
    <text evidence="7 8">Porphyrin-containing compound metabolism; protoheme biosynthesis; protoheme from protoporphyrin-IX: step 1/1.</text>
</comment>
<dbReference type="AlphaFoldDB" id="A0A7V2SZD4"/>
<evidence type="ECO:0000256" key="1">
    <source>
        <dbReference type="ARBA" id="ARBA00007718"/>
    </source>
</evidence>
<evidence type="ECO:0000256" key="7">
    <source>
        <dbReference type="HAMAP-Rule" id="MF_00323"/>
    </source>
</evidence>
<comment type="catalytic activity">
    <reaction evidence="6">
        <text>Fe-coproporphyrin III + 2 H(+) = coproporphyrin III + Fe(2+)</text>
        <dbReference type="Rhea" id="RHEA:49572"/>
        <dbReference type="ChEBI" id="CHEBI:15378"/>
        <dbReference type="ChEBI" id="CHEBI:29033"/>
        <dbReference type="ChEBI" id="CHEBI:68438"/>
        <dbReference type="ChEBI" id="CHEBI:131725"/>
        <dbReference type="EC" id="4.99.1.9"/>
    </reaction>
    <physiologicalReaction direction="right-to-left" evidence="6">
        <dbReference type="Rhea" id="RHEA:49574"/>
    </physiologicalReaction>
</comment>
<comment type="function">
    <text evidence="7 8">Catalyzes the ferrous insertion into protoporphyrin IX.</text>
</comment>
<sequence>MKIGICLLNMGGPASLEDVRPFLFNLFSDREIIELGPRFLQRPIAWLIAKMRAPKSKENYRLIGGKSPLTDITISQAKALEGLLNKRIGEGVSIGFVAKVGMRYWHPRTPKTLMEFKTEGIDKVIGLSLYPHFSRATGGTSLNEFERCARDLGLEFVSIKRYPTHPAYISALKDVLEEGINKMGGPPFHLVYSAHSLPERFIRQGDPYLHDIKATIKALEAQTGIKGTLAFQSRSGPVKWLEPQTDQHLLELVAQGKRRILCLPISFVSDHIETLYEIDMLFKGIVKEAGGELYMTPGLNTRPSFIEALFQLTQEALSSKGWIEGVS</sequence>
<name>A0A7V2SZD4_9BACT</name>
<dbReference type="PANTHER" id="PTHR11108">
    <property type="entry name" value="FERROCHELATASE"/>
    <property type="match status" value="1"/>
</dbReference>